<dbReference type="Proteomes" id="UP000030766">
    <property type="component" value="Unassembled WGS sequence"/>
</dbReference>
<reference evidence="1" key="2">
    <citation type="submission" date="2012-06" db="EMBL/GenBank/DDBJ databases">
        <title>Annotation of the Genome Sequence of Fusarium oxysporum Fo47.</title>
        <authorList>
            <consortium name="The Broad Institute Genomics Platform"/>
            <person name="Ma L.-J."/>
            <person name="Corby-Kistler H."/>
            <person name="Broz K."/>
            <person name="Gale L.R."/>
            <person name="Jonkers W."/>
            <person name="O'Donnell K."/>
            <person name="Ploetz R."/>
            <person name="Steinberg C."/>
            <person name="Schwartz D.C."/>
            <person name="VanEtten H."/>
            <person name="Zhou S."/>
            <person name="Young S.K."/>
            <person name="Zeng Q."/>
            <person name="Gargeya S."/>
            <person name="Fitzgerald M."/>
            <person name="Abouelleil A."/>
            <person name="Alvarado L."/>
            <person name="Chapman S.B."/>
            <person name="Gainer-Dewar J."/>
            <person name="Goldberg J."/>
            <person name="Griggs A."/>
            <person name="Gujja S."/>
            <person name="Hansen M."/>
            <person name="Howarth C."/>
            <person name="Imamovic A."/>
            <person name="Ireland A."/>
            <person name="Larimer J."/>
            <person name="McCowan C."/>
            <person name="Murphy C."/>
            <person name="Pearson M."/>
            <person name="Poon T.W."/>
            <person name="Priest M."/>
            <person name="Roberts A."/>
            <person name="Saif S."/>
            <person name="Shea T."/>
            <person name="Sykes S."/>
            <person name="Wortman J."/>
            <person name="Nusbaum C."/>
            <person name="Birren B."/>
        </authorList>
    </citation>
    <scope>NUCLEOTIDE SEQUENCE</scope>
    <source>
        <strain evidence="1">Fo47</strain>
    </source>
</reference>
<dbReference type="VEuPathDB" id="FungiDB:FOZG_04707"/>
<gene>
    <name evidence="1" type="ORF">FOZG_04707</name>
</gene>
<dbReference type="EMBL" id="JH717898">
    <property type="protein sequence ID" value="EWZ43617.1"/>
    <property type="molecule type" value="Genomic_DNA"/>
</dbReference>
<evidence type="ECO:0000313" key="1">
    <source>
        <dbReference type="EMBL" id="EWZ43617.1"/>
    </source>
</evidence>
<organism evidence="1">
    <name type="scientific">Fusarium oxysporum Fo47</name>
    <dbReference type="NCBI Taxonomy" id="660027"/>
    <lineage>
        <taxon>Eukaryota</taxon>
        <taxon>Fungi</taxon>
        <taxon>Dikarya</taxon>
        <taxon>Ascomycota</taxon>
        <taxon>Pezizomycotina</taxon>
        <taxon>Sordariomycetes</taxon>
        <taxon>Hypocreomycetidae</taxon>
        <taxon>Hypocreales</taxon>
        <taxon>Nectriaceae</taxon>
        <taxon>Fusarium</taxon>
        <taxon>Fusarium oxysporum species complex</taxon>
    </lineage>
</organism>
<sequence length="79" mass="8908">MRGEIIKDDRDDNETGKLSQYLVTDSQTYLKAVLISTRTHYQLALPRECNEHLLRSSPFARHAQGTGMGVSAHTLHLDV</sequence>
<protein>
    <submittedName>
        <fullName evidence="1">Uncharacterized protein</fullName>
    </submittedName>
</protein>
<reference evidence="1" key="1">
    <citation type="submission" date="2011-06" db="EMBL/GenBank/DDBJ databases">
        <title>The Genome Sequence of Fusarium oxysporum Fo47.</title>
        <authorList>
            <consortium name="The Broad Institute Genome Sequencing Platform"/>
            <person name="Ma L.-J."/>
            <person name="Gale L.R."/>
            <person name="Schwartz D.C."/>
            <person name="Zhou S."/>
            <person name="Corby-Kistler H."/>
            <person name="Young S.K."/>
            <person name="Zeng Q."/>
            <person name="Gargeya S."/>
            <person name="Fitzgerald M."/>
            <person name="Haas B."/>
            <person name="Abouelleil A."/>
            <person name="Alvarado L."/>
            <person name="Arachchi H.M."/>
            <person name="Berlin A."/>
            <person name="Brown A."/>
            <person name="Chapman S.B."/>
            <person name="Chen Z."/>
            <person name="Dunbar C."/>
            <person name="Freedman E."/>
            <person name="Gearin G."/>
            <person name="Gellesch M."/>
            <person name="Goldberg J."/>
            <person name="Griggs A."/>
            <person name="Gujja S."/>
            <person name="Heiman D."/>
            <person name="Howarth C."/>
            <person name="Larson L."/>
            <person name="Lui A."/>
            <person name="MacDonald P.J.P."/>
            <person name="Mehta T."/>
            <person name="Montmayeur A."/>
            <person name="Murphy C."/>
            <person name="Neiman D."/>
            <person name="Pearson M."/>
            <person name="Priest M."/>
            <person name="Roberts A."/>
            <person name="Saif S."/>
            <person name="Shea T."/>
            <person name="Shenoy N."/>
            <person name="Sisk P."/>
            <person name="Stolte C."/>
            <person name="Sykes S."/>
            <person name="Wortman J."/>
            <person name="Nusbaum C."/>
            <person name="Birren B."/>
        </authorList>
    </citation>
    <scope>NUCLEOTIDE SEQUENCE [LARGE SCALE GENOMIC DNA]</scope>
    <source>
        <strain evidence="1">Fo47</strain>
    </source>
</reference>
<dbReference type="HOGENOM" id="CLU_2606158_0_0_1"/>
<accession>W9KGT7</accession>
<dbReference type="AlphaFoldDB" id="W9KGT7"/>
<proteinExistence type="predicted"/>
<name>W9KGT7_FUSOX</name>